<dbReference type="InterPro" id="IPR006119">
    <property type="entry name" value="Resolv_N"/>
</dbReference>
<name>A0ABT6FJ19_9BACT</name>
<dbReference type="EMBL" id="JARRAG010000002">
    <property type="protein sequence ID" value="MDG3007578.1"/>
    <property type="molecule type" value="Genomic_DNA"/>
</dbReference>
<dbReference type="Proteomes" id="UP001216907">
    <property type="component" value="Unassembled WGS sequence"/>
</dbReference>
<dbReference type="InterPro" id="IPR006118">
    <property type="entry name" value="Recombinase_CS"/>
</dbReference>
<gene>
    <name evidence="7" type="ORF">PZE19_27765</name>
</gene>
<proteinExistence type="predicted"/>
<dbReference type="Gene3D" id="3.40.50.1390">
    <property type="entry name" value="Resolvase, N-terminal catalytic domain"/>
    <property type="match status" value="1"/>
</dbReference>
<sequence length="106" mass="11007">MRVGYARVSTDGQSLDLQLDALKNAGCKRVLTDKASGVNRERLGLTDAVVPSSVGRRARGLEAGPTGAHGEGLVEFMAGLQEQGSSSAARPTASTLRPRRVGPCST</sequence>
<evidence type="ECO:0000256" key="3">
    <source>
        <dbReference type="ARBA" id="ARBA00023172"/>
    </source>
</evidence>
<comment type="caution">
    <text evidence="7">The sequence shown here is derived from an EMBL/GenBank/DDBJ whole genome shotgun (WGS) entry which is preliminary data.</text>
</comment>
<feature type="compositionally biased region" description="Polar residues" evidence="5">
    <location>
        <begin position="82"/>
        <end position="95"/>
    </location>
</feature>
<keyword evidence="3" id="KW-0233">DNA recombination</keyword>
<dbReference type="PROSITE" id="PS51736">
    <property type="entry name" value="RECOMBINASES_3"/>
    <property type="match status" value="1"/>
</dbReference>
<dbReference type="SUPFAM" id="SSF53041">
    <property type="entry name" value="Resolvase-like"/>
    <property type="match status" value="1"/>
</dbReference>
<evidence type="ECO:0000313" key="8">
    <source>
        <dbReference type="Proteomes" id="UP001216907"/>
    </source>
</evidence>
<keyword evidence="8" id="KW-1185">Reference proteome</keyword>
<evidence type="ECO:0000256" key="5">
    <source>
        <dbReference type="SAM" id="MobiDB-lite"/>
    </source>
</evidence>
<dbReference type="InterPro" id="IPR036162">
    <property type="entry name" value="Resolvase-like_N_sf"/>
</dbReference>
<protein>
    <submittedName>
        <fullName evidence="7">Recombinase family protein</fullName>
    </submittedName>
</protein>
<keyword evidence="2" id="KW-0238">DNA-binding</keyword>
<accession>A0ABT6FJ19</accession>
<feature type="region of interest" description="Disordered" evidence="5">
    <location>
        <begin position="78"/>
        <end position="106"/>
    </location>
</feature>
<keyword evidence="1" id="KW-0229">DNA integration</keyword>
<feature type="active site" description="O-(5'-phospho-DNA)-serine intermediate" evidence="4">
    <location>
        <position position="9"/>
    </location>
</feature>
<evidence type="ECO:0000313" key="7">
    <source>
        <dbReference type="EMBL" id="MDG3007578.1"/>
    </source>
</evidence>
<evidence type="ECO:0000259" key="6">
    <source>
        <dbReference type="PROSITE" id="PS51736"/>
    </source>
</evidence>
<evidence type="ECO:0000256" key="4">
    <source>
        <dbReference type="PROSITE-ProRule" id="PRU10137"/>
    </source>
</evidence>
<evidence type="ECO:0000256" key="2">
    <source>
        <dbReference type="ARBA" id="ARBA00023125"/>
    </source>
</evidence>
<evidence type="ECO:0000256" key="1">
    <source>
        <dbReference type="ARBA" id="ARBA00022908"/>
    </source>
</evidence>
<dbReference type="RefSeq" id="WP_277863855.1">
    <property type="nucleotide sequence ID" value="NZ_JARRAG010000002.1"/>
</dbReference>
<feature type="domain" description="Resolvase/invertase-type recombinase catalytic" evidence="6">
    <location>
        <begin position="1"/>
        <end position="45"/>
    </location>
</feature>
<dbReference type="PROSITE" id="PS00397">
    <property type="entry name" value="RECOMBINASES_1"/>
    <property type="match status" value="1"/>
</dbReference>
<dbReference type="Pfam" id="PF00239">
    <property type="entry name" value="Resolvase"/>
    <property type="match status" value="1"/>
</dbReference>
<reference evidence="7 8" key="1">
    <citation type="submission" date="2023-03" db="EMBL/GenBank/DDBJ databases">
        <title>Paludisphaera mucosa sp. nov. a novel planctomycete from northern fen.</title>
        <authorList>
            <person name="Ivanova A."/>
        </authorList>
    </citation>
    <scope>NUCLEOTIDE SEQUENCE [LARGE SCALE GENOMIC DNA]</scope>
    <source>
        <strain evidence="7 8">Pla2</strain>
    </source>
</reference>
<organism evidence="7 8">
    <name type="scientific">Paludisphaera mucosa</name>
    <dbReference type="NCBI Taxonomy" id="3030827"/>
    <lineage>
        <taxon>Bacteria</taxon>
        <taxon>Pseudomonadati</taxon>
        <taxon>Planctomycetota</taxon>
        <taxon>Planctomycetia</taxon>
        <taxon>Isosphaerales</taxon>
        <taxon>Isosphaeraceae</taxon>
        <taxon>Paludisphaera</taxon>
    </lineage>
</organism>